<evidence type="ECO:0000313" key="3">
    <source>
        <dbReference type="Proteomes" id="UP000003374"/>
    </source>
</evidence>
<dbReference type="AlphaFoldDB" id="A4BPQ4"/>
<protein>
    <submittedName>
        <fullName evidence="2">Cytochrome c oxidase assembly factor</fullName>
    </submittedName>
</protein>
<keyword evidence="1" id="KW-1133">Transmembrane helix</keyword>
<feature type="transmembrane region" description="Helical" evidence="1">
    <location>
        <begin position="54"/>
        <end position="74"/>
    </location>
</feature>
<comment type="caution">
    <text evidence="2">The sequence shown here is derived from an EMBL/GenBank/DDBJ whole genome shotgun (WGS) entry which is preliminary data.</text>
</comment>
<name>A4BPQ4_9GAMM</name>
<keyword evidence="1" id="KW-0812">Transmembrane</keyword>
<dbReference type="HOGENOM" id="CLU_1010574_0_0_6"/>
<dbReference type="EMBL" id="AAOF01000004">
    <property type="protein sequence ID" value="EAR22059.1"/>
    <property type="molecule type" value="Genomic_DNA"/>
</dbReference>
<keyword evidence="1" id="KW-0472">Membrane</keyword>
<proteinExistence type="predicted"/>
<feature type="transmembrane region" description="Helical" evidence="1">
    <location>
        <begin position="134"/>
        <end position="158"/>
    </location>
</feature>
<reference evidence="2 3" key="1">
    <citation type="submission" date="2006-02" db="EMBL/GenBank/DDBJ databases">
        <authorList>
            <person name="Waterbury J."/>
            <person name="Ferriera S."/>
            <person name="Johnson J."/>
            <person name="Kravitz S."/>
            <person name="Halpern A."/>
            <person name="Remington K."/>
            <person name="Beeson K."/>
            <person name="Tran B."/>
            <person name="Rogers Y.-H."/>
            <person name="Friedman R."/>
            <person name="Venter J.C."/>
        </authorList>
    </citation>
    <scope>NUCLEOTIDE SEQUENCE [LARGE SCALE GENOMIC DNA]</scope>
    <source>
        <strain evidence="2 3">Nb-231</strain>
    </source>
</reference>
<feature type="transmembrane region" description="Helical" evidence="1">
    <location>
        <begin position="231"/>
        <end position="252"/>
    </location>
</feature>
<dbReference type="eggNOG" id="ENOG502Z8FU">
    <property type="taxonomic scope" value="Bacteria"/>
</dbReference>
<feature type="transmembrane region" description="Helical" evidence="1">
    <location>
        <begin position="179"/>
        <end position="199"/>
    </location>
</feature>
<sequence>MLLQILLIVQVVAMAGLIVIGGLVEGYGYGLSLGTRWPYHEKMLTRAIWHDPEIWHRMLATILGLNAIVILALAPTANTIAGLVLIALTALLGIATLHVLAGKAPAFLHGLHGLLAYTTYITYLLALHPDSLSIWAYLAGMVPLHPFLLMIFLGGMTTGQRGYQRPIGAFVLPRTKGQWAFALHYLGGLLFLLALGYYAQSYSGALVLALTQFIVGFMLFHAVNDNPKRPGILVAFHQIMALLILLAIVYTWQVHIPGLG</sequence>
<feature type="transmembrane region" description="Helical" evidence="1">
    <location>
        <begin position="6"/>
        <end position="33"/>
    </location>
</feature>
<feature type="transmembrane region" description="Helical" evidence="1">
    <location>
        <begin position="80"/>
        <end position="100"/>
    </location>
</feature>
<accession>A4BPQ4</accession>
<organism evidence="2 3">
    <name type="scientific">Nitrococcus mobilis Nb-231</name>
    <dbReference type="NCBI Taxonomy" id="314278"/>
    <lineage>
        <taxon>Bacteria</taxon>
        <taxon>Pseudomonadati</taxon>
        <taxon>Pseudomonadota</taxon>
        <taxon>Gammaproteobacteria</taxon>
        <taxon>Chromatiales</taxon>
        <taxon>Ectothiorhodospiraceae</taxon>
        <taxon>Nitrococcus</taxon>
    </lineage>
</organism>
<dbReference type="STRING" id="314278.NB231_04100"/>
<dbReference type="Proteomes" id="UP000003374">
    <property type="component" value="Unassembled WGS sequence"/>
</dbReference>
<keyword evidence="3" id="KW-1185">Reference proteome</keyword>
<gene>
    <name evidence="2" type="ORF">NB231_04100</name>
</gene>
<feature type="transmembrane region" description="Helical" evidence="1">
    <location>
        <begin position="205"/>
        <end position="224"/>
    </location>
</feature>
<evidence type="ECO:0000256" key="1">
    <source>
        <dbReference type="SAM" id="Phobius"/>
    </source>
</evidence>
<evidence type="ECO:0000313" key="2">
    <source>
        <dbReference type="EMBL" id="EAR22059.1"/>
    </source>
</evidence>
<dbReference type="RefSeq" id="WP_004999975.1">
    <property type="nucleotide sequence ID" value="NZ_CH672427.1"/>
</dbReference>